<proteinExistence type="predicted"/>
<organism evidence="3 4">
    <name type="scientific">Cercophora newfieldiana</name>
    <dbReference type="NCBI Taxonomy" id="92897"/>
    <lineage>
        <taxon>Eukaryota</taxon>
        <taxon>Fungi</taxon>
        <taxon>Dikarya</taxon>
        <taxon>Ascomycota</taxon>
        <taxon>Pezizomycotina</taxon>
        <taxon>Sordariomycetes</taxon>
        <taxon>Sordariomycetidae</taxon>
        <taxon>Sordariales</taxon>
        <taxon>Lasiosphaeriaceae</taxon>
        <taxon>Cercophora</taxon>
    </lineage>
</organism>
<dbReference type="AlphaFoldDB" id="A0AA39YFX9"/>
<dbReference type="InterPro" id="IPR011009">
    <property type="entry name" value="Kinase-like_dom_sf"/>
</dbReference>
<evidence type="ECO:0000256" key="1">
    <source>
        <dbReference type="SAM" id="MobiDB-lite"/>
    </source>
</evidence>
<dbReference type="Pfam" id="PF00069">
    <property type="entry name" value="Pkinase"/>
    <property type="match status" value="1"/>
</dbReference>
<evidence type="ECO:0000313" key="3">
    <source>
        <dbReference type="EMBL" id="KAK0651145.1"/>
    </source>
</evidence>
<dbReference type="CDD" id="cd00180">
    <property type="entry name" value="PKc"/>
    <property type="match status" value="1"/>
</dbReference>
<feature type="compositionally biased region" description="Low complexity" evidence="1">
    <location>
        <begin position="1"/>
        <end position="13"/>
    </location>
</feature>
<dbReference type="PANTHER" id="PTHR33112">
    <property type="entry name" value="DOMAIN PROTEIN, PUTATIVE-RELATED"/>
    <property type="match status" value="1"/>
</dbReference>
<sequence>MSSPDSTPRSDASSDADSDDDSLRKAPLNKPLRKRLSDPMIVRDSRGIRDKLFFPEGELADVLSDAAVENELKKCLTPSYRDASAVLRFAIKSAPRIFSALVFGGGGRFIVPLHLAGFKDKQLPANDEDLRKAIRKGLRRLKDSRKDLYEDMKYDTDAAVHNFVDSNQWLFTAPVFGGAEFEHKLPAKTRLPFLPIDPSETTEAAGGFGKVQERVIHRNHIVMDGLETPYRNVNGQLHPRVAEKELTKPDRWDTKKHEKEAEKEAKNLRDIRKLNHPHLIKAIAYYVQDGRHVFLFPFAENGNLRQHWAKADPGLEVSSHQLEWSLEQLAGVTDAVRLLHKDNVNCRHGDLKPENILCFRRGNSDNRAVYRDWFVIADVGLAKSHNDITAARDGKTTTMGRTMMYSPPELEFDEETPRSRLFDIWSLGCVFLEHIVWLAYGKTGLENFQNEMGGFGQRGPFYAVNSETRSGDGPEAQFQVHPAVERWAEHLKKRPCCGKNTALRKLVDVITDKMLVIATPNHGAANPEELGRKATRRLVMPQGQTAPQVLISPPTIIDSEQESTSTNLRANASEIHAAVEDILKGLKSGALRLTANSSAQGPIPASLLSAPGPLPRSGGLTSNRNALDFRRSEMLIRRYIVYRQWEGLQLGFPRLPEAGSSSHTNVISRWLADCDKNHGCFPHDIGFLPTRLIDVGTERSAAVRLVCDTASLEGDTQYIALSHRWGREKTLKTRRKNVEGLKEWIINLELLPRTFRHAVQVTRSLGMSYLWIDSLCIIQDDAEDWDQESQRMEEVFSSAYCTIAATCASGTNDGFLKERSQRQVVAMKDARSGVPFYVCEAINDFGGDVDESELNSRGWVLQERALARRTVHFTKNQTYWECGKGVRCETLTKMTNNFPEYAVLQSKGKKIKLLQSLYEKYSKMNLSFAKDRPIAIKGLETRLIQTVGGQGGYGVFQGSLHRYLLWQRGKQPLERIQEFSGGPVPSWSWMAWKGGIEYMPDIPGGAVTWNPDVSWSSPPTRTGNDHENSKSLYLSVRIRDFSSDSCDGITMDEGGAQIPPGAKCVVLGVTKDQASCYVLVVTKFEDAGYDESSQIWERIGVGKVRGMGVDWEKPSPVGTIR</sequence>
<gene>
    <name evidence="3" type="ORF">B0T16DRAFT_386632</name>
</gene>
<dbReference type="GO" id="GO:0005524">
    <property type="term" value="F:ATP binding"/>
    <property type="evidence" value="ECO:0007669"/>
    <property type="project" value="InterPro"/>
</dbReference>
<dbReference type="PROSITE" id="PS50011">
    <property type="entry name" value="PROTEIN_KINASE_DOM"/>
    <property type="match status" value="1"/>
</dbReference>
<feature type="region of interest" description="Disordered" evidence="1">
    <location>
        <begin position="1"/>
        <end position="29"/>
    </location>
</feature>
<protein>
    <recommendedName>
        <fullName evidence="2">Protein kinase domain-containing protein</fullName>
    </recommendedName>
</protein>
<evidence type="ECO:0000313" key="4">
    <source>
        <dbReference type="Proteomes" id="UP001174936"/>
    </source>
</evidence>
<feature type="domain" description="Protein kinase" evidence="2">
    <location>
        <begin position="197"/>
        <end position="608"/>
    </location>
</feature>
<dbReference type="PANTHER" id="PTHR33112:SF10">
    <property type="entry name" value="TOL"/>
    <property type="match status" value="1"/>
</dbReference>
<dbReference type="InterPro" id="IPR000719">
    <property type="entry name" value="Prot_kinase_dom"/>
</dbReference>
<keyword evidence="4" id="KW-1185">Reference proteome</keyword>
<dbReference type="EMBL" id="JAULSV010000002">
    <property type="protein sequence ID" value="KAK0651145.1"/>
    <property type="molecule type" value="Genomic_DNA"/>
</dbReference>
<dbReference type="SMART" id="SM00220">
    <property type="entry name" value="S_TKc"/>
    <property type="match status" value="1"/>
</dbReference>
<dbReference type="SUPFAM" id="SSF56112">
    <property type="entry name" value="Protein kinase-like (PK-like)"/>
    <property type="match status" value="1"/>
</dbReference>
<dbReference type="Proteomes" id="UP001174936">
    <property type="component" value="Unassembled WGS sequence"/>
</dbReference>
<dbReference type="Gene3D" id="1.10.510.10">
    <property type="entry name" value="Transferase(Phosphotransferase) domain 1"/>
    <property type="match status" value="1"/>
</dbReference>
<dbReference type="GO" id="GO:0004672">
    <property type="term" value="F:protein kinase activity"/>
    <property type="evidence" value="ECO:0007669"/>
    <property type="project" value="InterPro"/>
</dbReference>
<dbReference type="InterPro" id="IPR008271">
    <property type="entry name" value="Ser/Thr_kinase_AS"/>
</dbReference>
<reference evidence="3" key="1">
    <citation type="submission" date="2023-06" db="EMBL/GenBank/DDBJ databases">
        <title>Genome-scale phylogeny and comparative genomics of the fungal order Sordariales.</title>
        <authorList>
            <consortium name="Lawrence Berkeley National Laboratory"/>
            <person name="Hensen N."/>
            <person name="Bonometti L."/>
            <person name="Westerberg I."/>
            <person name="Brannstrom I.O."/>
            <person name="Guillou S."/>
            <person name="Cros-Aarteil S."/>
            <person name="Calhoun S."/>
            <person name="Haridas S."/>
            <person name="Kuo A."/>
            <person name="Mondo S."/>
            <person name="Pangilinan J."/>
            <person name="Riley R."/>
            <person name="Labutti K."/>
            <person name="Andreopoulos B."/>
            <person name="Lipzen A."/>
            <person name="Chen C."/>
            <person name="Yanf M."/>
            <person name="Daum C."/>
            <person name="Ng V."/>
            <person name="Clum A."/>
            <person name="Steindorff A."/>
            <person name="Ohm R."/>
            <person name="Martin F."/>
            <person name="Silar P."/>
            <person name="Natvig D."/>
            <person name="Lalanne C."/>
            <person name="Gautier V."/>
            <person name="Ament-Velasquez S.L."/>
            <person name="Kruys A."/>
            <person name="Hutchinson M.I."/>
            <person name="Powell A.J."/>
            <person name="Barry K."/>
            <person name="Miller A.N."/>
            <person name="Grigoriev I.V."/>
            <person name="Debuchy R."/>
            <person name="Gladieux P."/>
            <person name="Thoren M.H."/>
            <person name="Johannesson H."/>
        </authorList>
    </citation>
    <scope>NUCLEOTIDE SEQUENCE</scope>
    <source>
        <strain evidence="3">SMH2532-1</strain>
    </source>
</reference>
<name>A0AA39YFX9_9PEZI</name>
<comment type="caution">
    <text evidence="3">The sequence shown here is derived from an EMBL/GenBank/DDBJ whole genome shotgun (WGS) entry which is preliminary data.</text>
</comment>
<dbReference type="InterPro" id="IPR010730">
    <property type="entry name" value="HET"/>
</dbReference>
<dbReference type="PROSITE" id="PS00108">
    <property type="entry name" value="PROTEIN_KINASE_ST"/>
    <property type="match status" value="1"/>
</dbReference>
<dbReference type="Pfam" id="PF06985">
    <property type="entry name" value="HET"/>
    <property type="match status" value="1"/>
</dbReference>
<accession>A0AA39YFX9</accession>
<evidence type="ECO:0000259" key="2">
    <source>
        <dbReference type="PROSITE" id="PS50011"/>
    </source>
</evidence>